<dbReference type="InterPro" id="IPR050763">
    <property type="entry name" value="ABC_transporter_ATP-binding"/>
</dbReference>
<gene>
    <name evidence="6" type="ORF">AM231_10165</name>
</gene>
<dbReference type="GO" id="GO:0016887">
    <property type="term" value="F:ATP hydrolysis activity"/>
    <property type="evidence" value="ECO:0007669"/>
    <property type="project" value="InterPro"/>
</dbReference>
<dbReference type="OrthoDB" id="9776369at2"/>
<dbReference type="PATRIC" id="fig|1705565.3.peg.4021"/>
<dbReference type="InterPro" id="IPR017871">
    <property type="entry name" value="ABC_transporter-like_CS"/>
</dbReference>
<evidence type="ECO:0000256" key="4">
    <source>
        <dbReference type="ARBA" id="ARBA00022840"/>
    </source>
</evidence>
<feature type="domain" description="ABC transporter" evidence="5">
    <location>
        <begin position="5"/>
        <end position="237"/>
    </location>
</feature>
<evidence type="ECO:0000256" key="3">
    <source>
        <dbReference type="ARBA" id="ARBA00022741"/>
    </source>
</evidence>
<dbReference type="GO" id="GO:0005524">
    <property type="term" value="F:ATP binding"/>
    <property type="evidence" value="ECO:0007669"/>
    <property type="project" value="UniProtKB-KW"/>
</dbReference>
<evidence type="ECO:0000313" key="6">
    <source>
        <dbReference type="EMBL" id="KOR89467.1"/>
    </source>
</evidence>
<evidence type="ECO:0000256" key="1">
    <source>
        <dbReference type="ARBA" id="ARBA00005417"/>
    </source>
</evidence>
<dbReference type="Proteomes" id="UP000036932">
    <property type="component" value="Unassembled WGS sequence"/>
</dbReference>
<proteinExistence type="inferred from homology"/>
<keyword evidence="7" id="KW-1185">Reference proteome</keyword>
<dbReference type="SMART" id="SM00382">
    <property type="entry name" value="AAA"/>
    <property type="match status" value="1"/>
</dbReference>
<dbReference type="InterPro" id="IPR003439">
    <property type="entry name" value="ABC_transporter-like_ATP-bd"/>
</dbReference>
<evidence type="ECO:0000256" key="2">
    <source>
        <dbReference type="ARBA" id="ARBA00022448"/>
    </source>
</evidence>
<dbReference type="Pfam" id="PF00005">
    <property type="entry name" value="ABC_tran"/>
    <property type="match status" value="1"/>
</dbReference>
<evidence type="ECO:0000313" key="7">
    <source>
        <dbReference type="Proteomes" id="UP000036932"/>
    </source>
</evidence>
<protein>
    <submittedName>
        <fullName evidence="6">ABC transporter</fullName>
    </submittedName>
</protein>
<evidence type="ECO:0000259" key="5">
    <source>
        <dbReference type="PROSITE" id="PS50893"/>
    </source>
</evidence>
<accession>A0A0M1P4Y9</accession>
<name>A0A0M1P4Y9_9BACL</name>
<organism evidence="6 7">
    <name type="scientific">Paenibacillus solani</name>
    <dbReference type="NCBI Taxonomy" id="1705565"/>
    <lineage>
        <taxon>Bacteria</taxon>
        <taxon>Bacillati</taxon>
        <taxon>Bacillota</taxon>
        <taxon>Bacilli</taxon>
        <taxon>Bacillales</taxon>
        <taxon>Paenibacillaceae</taxon>
        <taxon>Paenibacillus</taxon>
    </lineage>
</organism>
<dbReference type="SUPFAM" id="SSF52540">
    <property type="entry name" value="P-loop containing nucleoside triphosphate hydrolases"/>
    <property type="match status" value="1"/>
</dbReference>
<comment type="similarity">
    <text evidence="1">Belongs to the ABC transporter superfamily.</text>
</comment>
<dbReference type="InterPro" id="IPR003593">
    <property type="entry name" value="AAA+_ATPase"/>
</dbReference>
<keyword evidence="3" id="KW-0547">Nucleotide-binding</keyword>
<dbReference type="PROSITE" id="PS50893">
    <property type="entry name" value="ABC_TRANSPORTER_2"/>
    <property type="match status" value="1"/>
</dbReference>
<dbReference type="InterPro" id="IPR027417">
    <property type="entry name" value="P-loop_NTPase"/>
</dbReference>
<keyword evidence="4" id="KW-0067">ATP-binding</keyword>
<dbReference type="PANTHER" id="PTHR42711">
    <property type="entry name" value="ABC TRANSPORTER ATP-BINDING PROTEIN"/>
    <property type="match status" value="1"/>
</dbReference>
<keyword evidence="2" id="KW-0813">Transport</keyword>
<sequence>MKLIYQLEDVNKTYKKGKVVANQNISFDVQQGEILGLLGPNGAGKSTLIKQMVGHLAPTSGTVCYKGTSVQTQTKRVAQEVAYYSQEPHALTSLKTWEALYFTGRLRGLTKEYAVKQTEELLERFGMQDLRHKLLKNVSGGQKRLIGIGTCLIGFSPVMILDEPTNELDPKKRRLVWDLIQERNRQGVTIILVTHNVLEAEQVVDRVAVVNHGKLLAIDHVSVLKQRVDQRMKLEITTSLGESDYVCQSLSALGHWTQTGENRIRALIEKQNASYAIDVLTNQHLPIEEYSLVPPNLEDVYFHIDDEQDRPAKAEVV</sequence>
<dbReference type="PANTHER" id="PTHR42711:SF5">
    <property type="entry name" value="ABC TRANSPORTER ATP-BINDING PROTEIN NATA"/>
    <property type="match status" value="1"/>
</dbReference>
<comment type="caution">
    <text evidence="6">The sequence shown here is derived from an EMBL/GenBank/DDBJ whole genome shotgun (WGS) entry which is preliminary data.</text>
</comment>
<dbReference type="PROSITE" id="PS00211">
    <property type="entry name" value="ABC_TRANSPORTER_1"/>
    <property type="match status" value="1"/>
</dbReference>
<dbReference type="Gene3D" id="3.40.50.300">
    <property type="entry name" value="P-loop containing nucleotide triphosphate hydrolases"/>
    <property type="match status" value="1"/>
</dbReference>
<reference evidence="7" key="1">
    <citation type="submission" date="2015-08" db="EMBL/GenBank/DDBJ databases">
        <title>Genome sequencing project for genomic taxonomy and phylogenomics of Bacillus-like bacteria.</title>
        <authorList>
            <person name="Liu B."/>
            <person name="Wang J."/>
            <person name="Zhu Y."/>
            <person name="Liu G."/>
            <person name="Chen Q."/>
            <person name="Chen Z."/>
            <person name="Lan J."/>
            <person name="Che J."/>
            <person name="Ge C."/>
            <person name="Shi H."/>
            <person name="Pan Z."/>
            <person name="Liu X."/>
        </authorList>
    </citation>
    <scope>NUCLEOTIDE SEQUENCE [LARGE SCALE GENOMIC DNA]</scope>
    <source>
        <strain evidence="7">FJAT-22460</strain>
    </source>
</reference>
<dbReference type="EMBL" id="LIUT01000001">
    <property type="protein sequence ID" value="KOR89467.1"/>
    <property type="molecule type" value="Genomic_DNA"/>
</dbReference>
<dbReference type="AlphaFoldDB" id="A0A0M1P4Y9"/>